<keyword evidence="2" id="KW-1185">Reference proteome</keyword>
<dbReference type="RefSeq" id="WP_204632866.1">
    <property type="nucleotide sequence ID" value="NZ_BSOC01000005.1"/>
</dbReference>
<name>A0ABS2KJE9_9GAMM</name>
<organism evidence="1 2">
    <name type="scientific">Dyella mobilis</name>
    <dbReference type="NCBI Taxonomy" id="1849582"/>
    <lineage>
        <taxon>Bacteria</taxon>
        <taxon>Pseudomonadati</taxon>
        <taxon>Pseudomonadota</taxon>
        <taxon>Gammaproteobacteria</taxon>
        <taxon>Lysobacterales</taxon>
        <taxon>Rhodanobacteraceae</taxon>
        <taxon>Dyella</taxon>
    </lineage>
</organism>
<dbReference type="Proteomes" id="UP001430193">
    <property type="component" value="Unassembled WGS sequence"/>
</dbReference>
<dbReference type="EMBL" id="JADIKF010000040">
    <property type="protein sequence ID" value="MBM7131276.1"/>
    <property type="molecule type" value="Genomic_DNA"/>
</dbReference>
<proteinExistence type="predicted"/>
<comment type="caution">
    <text evidence="1">The sequence shown here is derived from an EMBL/GenBank/DDBJ whole genome shotgun (WGS) entry which is preliminary data.</text>
</comment>
<accession>A0ABS2KJE9</accession>
<sequence>MNNQGTPHTHSPWRLSTWSEYFVRFMHPATGTQHPEHITRRQQLLAEQDRKRQERRAHVLELLNEVKEKNHPHPKGPMLP</sequence>
<gene>
    <name evidence="1" type="ORF">ISS99_17250</name>
</gene>
<evidence type="ECO:0000313" key="1">
    <source>
        <dbReference type="EMBL" id="MBM7131276.1"/>
    </source>
</evidence>
<evidence type="ECO:0000313" key="2">
    <source>
        <dbReference type="Proteomes" id="UP001430193"/>
    </source>
</evidence>
<reference evidence="1" key="1">
    <citation type="submission" date="2020-10" db="EMBL/GenBank/DDBJ databases">
        <title>Phylogeny of dyella-like bacteria.</title>
        <authorList>
            <person name="Fu J."/>
        </authorList>
    </citation>
    <scope>NUCLEOTIDE SEQUENCE</scope>
    <source>
        <strain evidence="1">DHON07</strain>
    </source>
</reference>
<protein>
    <submittedName>
        <fullName evidence="1">Uncharacterized protein</fullName>
    </submittedName>
</protein>